<dbReference type="Proteomes" id="UP000489600">
    <property type="component" value="Unassembled WGS sequence"/>
</dbReference>
<name>A0A565BLA4_9BRAS</name>
<feature type="compositionally biased region" description="Low complexity" evidence="1">
    <location>
        <begin position="71"/>
        <end position="80"/>
    </location>
</feature>
<feature type="compositionally biased region" description="Polar residues" evidence="1">
    <location>
        <begin position="91"/>
        <end position="100"/>
    </location>
</feature>
<sequence length="106" mass="11804">MAIIPIFLRGLRPELRSRLQVVEFTSLFHLMERTVNVEEGIIDEQVDLMHVEPAKLEGGINVAPPVSRLVSQGRSNNRGRQNNRGKGRNIMVSQGASSGSFVKVCY</sequence>
<comment type="caution">
    <text evidence="2">The sequence shown here is derived from an EMBL/GenBank/DDBJ whole genome shotgun (WGS) entry which is preliminary data.</text>
</comment>
<dbReference type="AlphaFoldDB" id="A0A565BLA4"/>
<protein>
    <submittedName>
        <fullName evidence="2">Uncharacterized protein</fullName>
    </submittedName>
</protein>
<gene>
    <name evidence="2" type="ORF">ANE_LOCUS12103</name>
</gene>
<dbReference type="OrthoDB" id="1091926at2759"/>
<dbReference type="EMBL" id="CABITT030000004">
    <property type="protein sequence ID" value="VVB01659.1"/>
    <property type="molecule type" value="Genomic_DNA"/>
</dbReference>
<evidence type="ECO:0000256" key="1">
    <source>
        <dbReference type="SAM" id="MobiDB-lite"/>
    </source>
</evidence>
<feature type="region of interest" description="Disordered" evidence="1">
    <location>
        <begin position="70"/>
        <end position="100"/>
    </location>
</feature>
<organism evidence="2 3">
    <name type="scientific">Arabis nemorensis</name>
    <dbReference type="NCBI Taxonomy" id="586526"/>
    <lineage>
        <taxon>Eukaryota</taxon>
        <taxon>Viridiplantae</taxon>
        <taxon>Streptophyta</taxon>
        <taxon>Embryophyta</taxon>
        <taxon>Tracheophyta</taxon>
        <taxon>Spermatophyta</taxon>
        <taxon>Magnoliopsida</taxon>
        <taxon>eudicotyledons</taxon>
        <taxon>Gunneridae</taxon>
        <taxon>Pentapetalae</taxon>
        <taxon>rosids</taxon>
        <taxon>malvids</taxon>
        <taxon>Brassicales</taxon>
        <taxon>Brassicaceae</taxon>
        <taxon>Arabideae</taxon>
        <taxon>Arabis</taxon>
    </lineage>
</organism>
<keyword evidence="3" id="KW-1185">Reference proteome</keyword>
<evidence type="ECO:0000313" key="3">
    <source>
        <dbReference type="Proteomes" id="UP000489600"/>
    </source>
</evidence>
<proteinExistence type="predicted"/>
<accession>A0A565BLA4</accession>
<reference evidence="2" key="1">
    <citation type="submission" date="2019-07" db="EMBL/GenBank/DDBJ databases">
        <authorList>
            <person name="Dittberner H."/>
        </authorList>
    </citation>
    <scope>NUCLEOTIDE SEQUENCE [LARGE SCALE GENOMIC DNA]</scope>
</reference>
<evidence type="ECO:0000313" key="2">
    <source>
        <dbReference type="EMBL" id="VVB01659.1"/>
    </source>
</evidence>